<dbReference type="CTD" id="20199559"/>
<organism evidence="3 4">
    <name type="scientific">Helobdella robusta</name>
    <name type="common">Californian leech</name>
    <dbReference type="NCBI Taxonomy" id="6412"/>
    <lineage>
        <taxon>Eukaryota</taxon>
        <taxon>Metazoa</taxon>
        <taxon>Spiralia</taxon>
        <taxon>Lophotrochozoa</taxon>
        <taxon>Annelida</taxon>
        <taxon>Clitellata</taxon>
        <taxon>Hirudinea</taxon>
        <taxon>Rhynchobdellida</taxon>
        <taxon>Glossiphoniidae</taxon>
        <taxon>Helobdella</taxon>
    </lineage>
</organism>
<evidence type="ECO:0000313" key="2">
    <source>
        <dbReference type="EMBL" id="ESN98906.1"/>
    </source>
</evidence>
<dbReference type="Proteomes" id="UP000015101">
    <property type="component" value="Unassembled WGS sequence"/>
</dbReference>
<protein>
    <submittedName>
        <fullName evidence="2 3">Uncharacterized protein</fullName>
    </submittedName>
</protein>
<dbReference type="RefSeq" id="XP_009022844.1">
    <property type="nucleotide sequence ID" value="XM_009024596.1"/>
</dbReference>
<feature type="compositionally biased region" description="Acidic residues" evidence="1">
    <location>
        <begin position="34"/>
        <end position="44"/>
    </location>
</feature>
<evidence type="ECO:0000313" key="3">
    <source>
        <dbReference type="EnsemblMetazoa" id="HelroP162373"/>
    </source>
</evidence>
<dbReference type="GeneID" id="20199559"/>
<dbReference type="InParanoid" id="T1ESK9"/>
<dbReference type="EMBL" id="KB097143">
    <property type="protein sequence ID" value="ESN98906.1"/>
    <property type="molecule type" value="Genomic_DNA"/>
</dbReference>
<feature type="compositionally biased region" description="Polar residues" evidence="1">
    <location>
        <begin position="45"/>
        <end position="55"/>
    </location>
</feature>
<proteinExistence type="predicted"/>
<dbReference type="EMBL" id="AMQM01001075">
    <property type="status" value="NOT_ANNOTATED_CDS"/>
    <property type="molecule type" value="Genomic_DNA"/>
</dbReference>
<keyword evidence="4" id="KW-1185">Reference proteome</keyword>
<accession>T1ESK9</accession>
<dbReference type="EnsemblMetazoa" id="HelroT162373">
    <property type="protein sequence ID" value="HelroP162373"/>
    <property type="gene ID" value="HelroG162373"/>
</dbReference>
<reference evidence="2 4" key="2">
    <citation type="journal article" date="2013" name="Nature">
        <title>Insights into bilaterian evolution from three spiralian genomes.</title>
        <authorList>
            <person name="Simakov O."/>
            <person name="Marletaz F."/>
            <person name="Cho S.J."/>
            <person name="Edsinger-Gonzales E."/>
            <person name="Havlak P."/>
            <person name="Hellsten U."/>
            <person name="Kuo D.H."/>
            <person name="Larsson T."/>
            <person name="Lv J."/>
            <person name="Arendt D."/>
            <person name="Savage R."/>
            <person name="Osoegawa K."/>
            <person name="de Jong P."/>
            <person name="Grimwood J."/>
            <person name="Chapman J.A."/>
            <person name="Shapiro H."/>
            <person name="Aerts A."/>
            <person name="Otillar R.P."/>
            <person name="Terry A.Y."/>
            <person name="Boore J.L."/>
            <person name="Grigoriev I.V."/>
            <person name="Lindberg D.R."/>
            <person name="Seaver E.C."/>
            <person name="Weisblat D.A."/>
            <person name="Putnam N.H."/>
            <person name="Rokhsar D.S."/>
        </authorList>
    </citation>
    <scope>NUCLEOTIDE SEQUENCE</scope>
</reference>
<gene>
    <name evidence="3" type="primary">20199559</name>
    <name evidence="2" type="ORF">HELRODRAFT_162373</name>
</gene>
<evidence type="ECO:0000256" key="1">
    <source>
        <dbReference type="SAM" id="MobiDB-lite"/>
    </source>
</evidence>
<dbReference type="KEGG" id="hro:HELRODRAFT_162373"/>
<sequence length="218" mass="24456">MSDLMDAETPSTVDYNKPGCVKGSGREYWDDEYYDLGPSDEETDSASGTKSTIGVNSSRDFSSSLISPGYYFDPSDNSTWTICDYPFCNAFWNAHDKIKAASRNGPFIRLNIGRRLSVLNIEYLRRMSTTRSALDVTVNSKKESADIALEEEHAKTLVKPKILGGKTNANRHLDSSDYRTVDYTLDSEYYDDESAAVVVLSKIYISLYCLILQVNFAH</sequence>
<evidence type="ECO:0000313" key="4">
    <source>
        <dbReference type="Proteomes" id="UP000015101"/>
    </source>
</evidence>
<dbReference type="HOGENOM" id="CLU_1268147_0_0_1"/>
<reference evidence="4" key="1">
    <citation type="submission" date="2012-12" db="EMBL/GenBank/DDBJ databases">
        <authorList>
            <person name="Hellsten U."/>
            <person name="Grimwood J."/>
            <person name="Chapman J.A."/>
            <person name="Shapiro H."/>
            <person name="Aerts A."/>
            <person name="Otillar R.P."/>
            <person name="Terry A.Y."/>
            <person name="Boore J.L."/>
            <person name="Simakov O."/>
            <person name="Marletaz F."/>
            <person name="Cho S.-J."/>
            <person name="Edsinger-Gonzales E."/>
            <person name="Havlak P."/>
            <person name="Kuo D.-H."/>
            <person name="Larsson T."/>
            <person name="Lv J."/>
            <person name="Arendt D."/>
            <person name="Savage R."/>
            <person name="Osoegawa K."/>
            <person name="de Jong P."/>
            <person name="Lindberg D.R."/>
            <person name="Seaver E.C."/>
            <person name="Weisblat D.A."/>
            <person name="Putnam N.H."/>
            <person name="Grigoriev I.V."/>
            <person name="Rokhsar D.S."/>
        </authorList>
    </citation>
    <scope>NUCLEOTIDE SEQUENCE</scope>
</reference>
<dbReference type="AlphaFoldDB" id="T1ESK9"/>
<feature type="region of interest" description="Disordered" evidence="1">
    <location>
        <begin position="34"/>
        <end position="55"/>
    </location>
</feature>
<reference evidence="3" key="3">
    <citation type="submission" date="2015-06" db="UniProtKB">
        <authorList>
            <consortium name="EnsemblMetazoa"/>
        </authorList>
    </citation>
    <scope>IDENTIFICATION</scope>
</reference>
<name>T1ESK9_HELRO</name>